<dbReference type="PROSITE" id="PS51892">
    <property type="entry name" value="SUBTILASE"/>
    <property type="match status" value="1"/>
</dbReference>
<dbReference type="InterPro" id="IPR023828">
    <property type="entry name" value="Peptidase_S8_Ser-AS"/>
</dbReference>
<evidence type="ECO:0000256" key="2">
    <source>
        <dbReference type="ARBA" id="ARBA00022670"/>
    </source>
</evidence>
<keyword evidence="7" id="KW-0175">Coiled coil</keyword>
<dbReference type="PRINTS" id="PR00723">
    <property type="entry name" value="SUBTILISIN"/>
</dbReference>
<dbReference type="InterPro" id="IPR050131">
    <property type="entry name" value="Peptidase_S8_subtilisin-like"/>
</dbReference>
<dbReference type="InterPro" id="IPR036852">
    <property type="entry name" value="Peptidase_S8/S53_dom_sf"/>
</dbReference>
<accession>A0ABY8U0E4</accession>
<evidence type="ECO:0000256" key="3">
    <source>
        <dbReference type="ARBA" id="ARBA00022801"/>
    </source>
</evidence>
<dbReference type="InterPro" id="IPR015500">
    <property type="entry name" value="Peptidase_S8_subtilisin-rel"/>
</dbReference>
<keyword evidence="4 5" id="KW-0720">Serine protease</keyword>
<dbReference type="CDD" id="cd04077">
    <property type="entry name" value="Peptidases_S8_PCSK9_ProteinaseK_like"/>
    <property type="match status" value="1"/>
</dbReference>
<evidence type="ECO:0000256" key="4">
    <source>
        <dbReference type="ARBA" id="ARBA00022825"/>
    </source>
</evidence>
<feature type="active site" description="Charge relay system" evidence="5">
    <location>
        <position position="1719"/>
    </location>
</feature>
<dbReference type="Pfam" id="PF00082">
    <property type="entry name" value="Peptidase_S8"/>
    <property type="match status" value="1"/>
</dbReference>
<evidence type="ECO:0000256" key="5">
    <source>
        <dbReference type="PROSITE-ProRule" id="PRU01240"/>
    </source>
</evidence>
<evidence type="ECO:0000256" key="7">
    <source>
        <dbReference type="SAM" id="Coils"/>
    </source>
</evidence>
<dbReference type="Proteomes" id="UP001244341">
    <property type="component" value="Chromosome 5b"/>
</dbReference>
<proteinExistence type="inferred from homology"/>
<dbReference type="EMBL" id="CP126212">
    <property type="protein sequence ID" value="WIA13967.1"/>
    <property type="molecule type" value="Genomic_DNA"/>
</dbReference>
<feature type="domain" description="SET" evidence="9">
    <location>
        <begin position="866"/>
        <end position="1070"/>
    </location>
</feature>
<dbReference type="PANTHER" id="PTHR43806:SF11">
    <property type="entry name" value="CEREVISIN-RELATED"/>
    <property type="match status" value="1"/>
</dbReference>
<sequence length="2331" mass="253005">MPDRHREGWPPAERMISWIVENGGEVNVVVKNTAEAGRSTWAPRDFAVGDVLAKIPLSICFKAEDADLLVKHAAAAHLWSDINNSSSPLQPYYQALPNRSEVWAMHSIPESYLPLVQNPPTERAIVANHDKLTNSWQLHKEQLQAALGPETSIEDLRYTMSLLVTRLFELGEDGLRLVPLLDMANHWNDCNHTHPVEKCRPGSSERCVVWRAAEPLAAGDEVCNFYKFMLQDRSVLQYGFLQSGPVEHQLSGLDRPDFKPEDPWEEKEVGENGPLLFEGTPSAIVVELYRLQQLQSTLVKLDAELTPSIKPHPRDVSGYYLQTMLTWRRQRQEAIAAEIQRLQRQLQRLQAAEERVQQLQSLGLGLPQSAYDSFTAALQKQGAQLNVTVKSTADRGYCKADATASNTCSSRIQPAALLAGFPPSAVFATRDVKAGNALAVMPLKNTIRVASGAEGLAETAVRLMLEMHQQASQAAAGTEKADASSGNSTAAFWRAFYAALPPLGTVAGVFGIPPDYLPLIQEPAVEAGIKAYQVELLNAWDKHRPAIEAVDPSLTLQELRHVAGLLNARLVSYEYGSFVVPLMGLASHQVNNNCPHADYLDYCPGSAAAQQAAAGQEPQQEAGAEEDDLCIVWAAGADVAAGQEVCSSYGYLMPDVALLQYGVLLQDNTTATAAAVAGKAERLELNAMDRHDFDPKQPFAPLKSGHEAPEPFSGTPQQALAEVSRLVVRHTNLTSIEAHHAAAAVNPSVYDRGGMLLAQMRVWRQRRIAALEAEIERLIKSYGLDQEAVQQQVSVLLLVQQQQQEEWQAQAAAKKAAAEAKAAGSSSAAAAGSQGAAVNGAAAGGDEESDPWQDVVHWVKEHGAVVNVDVRYVSPEAGRAVFTQRAMKKGELLVALPLDLAFSAAKHGGNGPNELAAANLLGMMADQSSPMQTYFASLPTKEELLSPLVSMPEEYLPLLQSDLAVESVNIFQQRVNQFWEAYQPDFQAQVPGVTLEDFKWARALLATRFFGGDAEHGNILLPLLDMANHMRHCPNYQVVSPCPTDESRRCVHWLAGSYLLPGQEVCTFYQFMLNDRTMLQYGFLQSEMPELHTLDRADSGNVSTAWTQYHGNKFGPPPFNGSLSETQAELARLRALAAELVSGDAAAAAAKPVADDAGGRLLSLVLRWRQMRQEAVKREVLLLEAREQQLKAGKLPGVVERFMSWLAENGAQVHEAVQIRQDGGSHSLVATGAIAAGQHLAVIPLKTAVAVYTGDLLDEAPRLWRDMIHPASPRRPYWDMLPANGSVFSYYNLPLQYLGLIQHAYTEESIADMRGDIEAFLQDNPEILTKAEMTIVDVLHVLSLIATRVYEFQREGTFMIPFVDLAKHCNGCTNRLAVHRCGPIDASPSPASDAAVTSSDELCIYWKAGSAIAAGEDVCMGHGYLLPDRALLQYGFVLSQQQATGKANNGAGQQQQPLELSAVDRHDLPTAVMPWQYRLEAKGPPPAFAGTSKQSAAEKQLSLWLLALLMTWSIATAVQLPDGKESWIIMFKKGVDRQLWDKLCPTVGIGDNPRVNLYRNGAASTIPNVGISASLSSISCTALFSHLLNGFAGTFTPKQLDELKTVYKSSIDYAISDKPIKTDEPPNQLGPSFSSFSRHLMAEQHNATWGLDILDQGTLPLDHIYHYSSTGTGVHVYVLDTGIRTTHEQFYDPVAKRSRAQHGFDAVSNSGSSEDCHGHGSHVAAVVGGKTYGVAKNVTLHAVRVLACDGTAQLSALLKGLEWVAKNHIKPAIVHMSIEGGYSSLVNKAVDQLIKTRHMHVVVSAGNSGNDACRASPASTPSAVTVAAIDQNIARWAYSNWGGCVDIYAPGVSILSAVYTNDTSTALKTGTSMAAPFVTGVVATYLETHPGASPEEVQQLLYQSALRGSVTDDPQGFGTMWPNTNPGVLDVSSTPNRLLTNNLKAQALLVPGKLIVNSSNSQPQQVSVSLTGRPQSAVHVDISAPNAWDGAAIASVSPSNLVFQPDRWDVPQTFELQPKLACEGDYYVMLNFKGEGSMFPATHTVFVQDNRTRCGDSAAVPRVISQLPFDDTGDSSSFDDDYGCLATDQSPDVVYSFRSASDVDATISTCGSGFDTKLIVSTNPADPSTYLCNDDDRTCASNTACSKLDVLFKAGITYYIVIDGYAGASGEYKLSVTCSKCAQQQLLLASPASAGLLAPYGPAPDAASSGVLVLDRQRVEKLLTNEFKERLHQLPNEQLVQLLDELLSSQETTAPQLFADVMSRQQQQQQQQQALPGPGQLGGALTKGLSQLCQLRRQHRQHLARWGMVWQLGGTSSASQLQLQLRTRAPQ</sequence>
<evidence type="ECO:0000313" key="10">
    <source>
        <dbReference type="EMBL" id="WIA13967.1"/>
    </source>
</evidence>
<dbReference type="PROSITE" id="PS00138">
    <property type="entry name" value="SUBTILASE_SER"/>
    <property type="match status" value="1"/>
</dbReference>
<reference evidence="10 11" key="1">
    <citation type="submission" date="2023-05" db="EMBL/GenBank/DDBJ databases">
        <title>A 100% complete, gapless, phased diploid assembly of the Scenedesmus obliquus UTEX 3031 genome.</title>
        <authorList>
            <person name="Biondi T.C."/>
            <person name="Hanschen E.R."/>
            <person name="Kwon T."/>
            <person name="Eng W."/>
            <person name="Kruse C.P.S."/>
            <person name="Koehler S.I."/>
            <person name="Kunde Y."/>
            <person name="Gleasner C.D."/>
            <person name="You Mak K.T."/>
            <person name="Polle J."/>
            <person name="Hovde B.T."/>
            <person name="Starkenburg S.R."/>
        </authorList>
    </citation>
    <scope>NUCLEOTIDE SEQUENCE [LARGE SCALE GENOMIC DNA]</scope>
    <source>
        <strain evidence="10 11">DOE0152z</strain>
    </source>
</reference>
<dbReference type="SUPFAM" id="SSF52743">
    <property type="entry name" value="Subtilisin-like"/>
    <property type="match status" value="1"/>
</dbReference>
<evidence type="ECO:0000256" key="8">
    <source>
        <dbReference type="SAM" id="MobiDB-lite"/>
    </source>
</evidence>
<dbReference type="InterPro" id="IPR034193">
    <property type="entry name" value="PCSK9_ProteinaseK-like"/>
</dbReference>
<feature type="coiled-coil region" evidence="7">
    <location>
        <begin position="332"/>
        <end position="362"/>
    </location>
</feature>
<dbReference type="PANTHER" id="PTHR43806">
    <property type="entry name" value="PEPTIDASE S8"/>
    <property type="match status" value="1"/>
</dbReference>
<dbReference type="InterPro" id="IPR023827">
    <property type="entry name" value="Peptidase_S8_Asp-AS"/>
</dbReference>
<dbReference type="SUPFAM" id="SSF82199">
    <property type="entry name" value="SET domain"/>
    <property type="match status" value="4"/>
</dbReference>
<organism evidence="10 11">
    <name type="scientific">Tetradesmus obliquus</name>
    <name type="common">Green alga</name>
    <name type="synonym">Acutodesmus obliquus</name>
    <dbReference type="NCBI Taxonomy" id="3088"/>
    <lineage>
        <taxon>Eukaryota</taxon>
        <taxon>Viridiplantae</taxon>
        <taxon>Chlorophyta</taxon>
        <taxon>core chlorophytes</taxon>
        <taxon>Chlorophyceae</taxon>
        <taxon>CS clade</taxon>
        <taxon>Sphaeropleales</taxon>
        <taxon>Scenedesmaceae</taxon>
        <taxon>Tetradesmus</taxon>
    </lineage>
</organism>
<dbReference type="Gene3D" id="3.90.1410.10">
    <property type="entry name" value="set domain protein methyltransferase, domain 1"/>
    <property type="match status" value="4"/>
</dbReference>
<feature type="region of interest" description="Disordered" evidence="8">
    <location>
        <begin position="697"/>
        <end position="716"/>
    </location>
</feature>
<dbReference type="InterPro" id="IPR000209">
    <property type="entry name" value="Peptidase_S8/S53_dom"/>
</dbReference>
<keyword evidence="11" id="KW-1185">Reference proteome</keyword>
<evidence type="ECO:0000256" key="1">
    <source>
        <dbReference type="ARBA" id="ARBA00011073"/>
    </source>
</evidence>
<dbReference type="PROSITE" id="PS50280">
    <property type="entry name" value="SET"/>
    <property type="match status" value="1"/>
</dbReference>
<dbReference type="InterPro" id="IPR001214">
    <property type="entry name" value="SET_dom"/>
</dbReference>
<keyword evidence="2 5" id="KW-0645">Protease</keyword>
<evidence type="ECO:0000259" key="9">
    <source>
        <dbReference type="PROSITE" id="PS50280"/>
    </source>
</evidence>
<protein>
    <recommendedName>
        <fullName evidence="9">SET domain-containing protein</fullName>
    </recommendedName>
</protein>
<dbReference type="PROSITE" id="PS00136">
    <property type="entry name" value="SUBTILASE_ASP"/>
    <property type="match status" value="1"/>
</dbReference>
<name>A0ABY8U0E4_TETOB</name>
<feature type="active site" description="Charge relay system" evidence="5">
    <location>
        <position position="1872"/>
    </location>
</feature>
<keyword evidence="3 5" id="KW-0378">Hydrolase</keyword>
<gene>
    <name evidence="10" type="ORF">OEZ85_002535</name>
</gene>
<evidence type="ECO:0000256" key="6">
    <source>
        <dbReference type="RuleBase" id="RU003355"/>
    </source>
</evidence>
<dbReference type="Gene3D" id="3.40.50.200">
    <property type="entry name" value="Peptidase S8/S53 domain"/>
    <property type="match status" value="1"/>
</dbReference>
<evidence type="ECO:0000313" key="11">
    <source>
        <dbReference type="Proteomes" id="UP001244341"/>
    </source>
</evidence>
<dbReference type="CDD" id="cd10527">
    <property type="entry name" value="SET_LSMT"/>
    <property type="match status" value="3"/>
</dbReference>
<feature type="active site" description="Charge relay system" evidence="5">
    <location>
        <position position="1680"/>
    </location>
</feature>
<dbReference type="InterPro" id="IPR046341">
    <property type="entry name" value="SET_dom_sf"/>
</dbReference>
<comment type="similarity">
    <text evidence="1 5 6">Belongs to the peptidase S8 family.</text>
</comment>